<name>X0VCS8_9ZZZZ</name>
<sequence>QRKRTRKPTPKRQPGKQYTKNAYRWAIARACKKAEVPHWHPHQLRHNCATKVRRLYGLDGAIAVLGHKLGIVTEIYAEQDFQKAIKIMREIG</sequence>
<reference evidence="3" key="1">
    <citation type="journal article" date="2014" name="Front. Microbiol.">
        <title>High frequency of phylogenetically diverse reductive dehalogenase-homologous genes in deep subseafloor sedimentary metagenomes.</title>
        <authorList>
            <person name="Kawai M."/>
            <person name="Futagami T."/>
            <person name="Toyoda A."/>
            <person name="Takaki Y."/>
            <person name="Nishi S."/>
            <person name="Hori S."/>
            <person name="Arai W."/>
            <person name="Tsubouchi T."/>
            <person name="Morono Y."/>
            <person name="Uchiyama I."/>
            <person name="Ito T."/>
            <person name="Fujiyama A."/>
            <person name="Inagaki F."/>
            <person name="Takami H."/>
        </authorList>
    </citation>
    <scope>NUCLEOTIDE SEQUENCE</scope>
    <source>
        <strain evidence="3">Expedition CK06-06</strain>
    </source>
</reference>
<protein>
    <recommendedName>
        <fullName evidence="2">Tyr recombinase domain-containing protein</fullName>
    </recommendedName>
</protein>
<dbReference type="GO" id="GO:0015074">
    <property type="term" value="P:DNA integration"/>
    <property type="evidence" value="ECO:0007669"/>
    <property type="project" value="InterPro"/>
</dbReference>
<evidence type="ECO:0000256" key="1">
    <source>
        <dbReference type="ARBA" id="ARBA00023172"/>
    </source>
</evidence>
<dbReference type="GO" id="GO:0006310">
    <property type="term" value="P:DNA recombination"/>
    <property type="evidence" value="ECO:0007669"/>
    <property type="project" value="UniProtKB-KW"/>
</dbReference>
<dbReference type="InterPro" id="IPR002104">
    <property type="entry name" value="Integrase_catalytic"/>
</dbReference>
<dbReference type="AlphaFoldDB" id="X0VCS8"/>
<dbReference type="InterPro" id="IPR011010">
    <property type="entry name" value="DNA_brk_join_enz"/>
</dbReference>
<dbReference type="Gene3D" id="1.10.443.10">
    <property type="entry name" value="Intergrase catalytic core"/>
    <property type="match status" value="1"/>
</dbReference>
<dbReference type="EMBL" id="BARS01035216">
    <property type="protein sequence ID" value="GAG16145.1"/>
    <property type="molecule type" value="Genomic_DNA"/>
</dbReference>
<comment type="caution">
    <text evidence="3">The sequence shown here is derived from an EMBL/GenBank/DDBJ whole genome shotgun (WGS) entry which is preliminary data.</text>
</comment>
<feature type="non-terminal residue" evidence="3">
    <location>
        <position position="1"/>
    </location>
</feature>
<keyword evidence="1" id="KW-0233">DNA recombination</keyword>
<dbReference type="SUPFAM" id="SSF56349">
    <property type="entry name" value="DNA breaking-rejoining enzymes"/>
    <property type="match status" value="1"/>
</dbReference>
<accession>X0VCS8</accession>
<evidence type="ECO:0000259" key="2">
    <source>
        <dbReference type="Pfam" id="PF00589"/>
    </source>
</evidence>
<organism evidence="3">
    <name type="scientific">marine sediment metagenome</name>
    <dbReference type="NCBI Taxonomy" id="412755"/>
    <lineage>
        <taxon>unclassified sequences</taxon>
        <taxon>metagenomes</taxon>
        <taxon>ecological metagenomes</taxon>
    </lineage>
</organism>
<evidence type="ECO:0000313" key="3">
    <source>
        <dbReference type="EMBL" id="GAG16145.1"/>
    </source>
</evidence>
<dbReference type="Pfam" id="PF00589">
    <property type="entry name" value="Phage_integrase"/>
    <property type="match status" value="1"/>
</dbReference>
<gene>
    <name evidence="3" type="ORF">S01H1_54292</name>
</gene>
<dbReference type="GO" id="GO:0003677">
    <property type="term" value="F:DNA binding"/>
    <property type="evidence" value="ECO:0007669"/>
    <property type="project" value="InterPro"/>
</dbReference>
<feature type="domain" description="Tyr recombinase" evidence="2">
    <location>
        <begin position="13"/>
        <end position="82"/>
    </location>
</feature>
<dbReference type="InterPro" id="IPR013762">
    <property type="entry name" value="Integrase-like_cat_sf"/>
</dbReference>
<proteinExistence type="predicted"/>